<reference evidence="3" key="1">
    <citation type="submission" date="2017-02" db="UniProtKB">
        <authorList>
            <consortium name="WormBaseParasite"/>
        </authorList>
    </citation>
    <scope>IDENTIFICATION</scope>
</reference>
<dbReference type="WBParaSite" id="NBR_0001666201-mRNA-1">
    <property type="protein sequence ID" value="NBR_0001666201-mRNA-1"/>
    <property type="gene ID" value="NBR_0001666201"/>
</dbReference>
<proteinExistence type="predicted"/>
<dbReference type="Proteomes" id="UP000271162">
    <property type="component" value="Unassembled WGS sequence"/>
</dbReference>
<accession>A0A0N4YIC8</accession>
<gene>
    <name evidence="1" type="ORF">NBR_LOCUS16663</name>
</gene>
<dbReference type="AlphaFoldDB" id="A0A0N4YIC8"/>
<protein>
    <submittedName>
        <fullName evidence="3">Secreted protein</fullName>
    </submittedName>
</protein>
<evidence type="ECO:0000313" key="1">
    <source>
        <dbReference type="EMBL" id="VDL80258.1"/>
    </source>
</evidence>
<sequence length="67" mass="7441">MRPSASMYVFVFLDVPVYGGTHGFARLRTNLNRGEDRPGGSQAISIIALLNKQLLRPPLPEEPPYSQ</sequence>
<keyword evidence="2" id="KW-1185">Reference proteome</keyword>
<reference evidence="1 2" key="2">
    <citation type="submission" date="2018-11" db="EMBL/GenBank/DDBJ databases">
        <authorList>
            <consortium name="Pathogen Informatics"/>
        </authorList>
    </citation>
    <scope>NUCLEOTIDE SEQUENCE [LARGE SCALE GENOMIC DNA]</scope>
</reference>
<evidence type="ECO:0000313" key="3">
    <source>
        <dbReference type="WBParaSite" id="NBR_0001666201-mRNA-1"/>
    </source>
</evidence>
<organism evidence="3">
    <name type="scientific">Nippostrongylus brasiliensis</name>
    <name type="common">Rat hookworm</name>
    <dbReference type="NCBI Taxonomy" id="27835"/>
    <lineage>
        <taxon>Eukaryota</taxon>
        <taxon>Metazoa</taxon>
        <taxon>Ecdysozoa</taxon>
        <taxon>Nematoda</taxon>
        <taxon>Chromadorea</taxon>
        <taxon>Rhabditida</taxon>
        <taxon>Rhabditina</taxon>
        <taxon>Rhabditomorpha</taxon>
        <taxon>Strongyloidea</taxon>
        <taxon>Heligmosomidae</taxon>
        <taxon>Nippostrongylus</taxon>
    </lineage>
</organism>
<dbReference type="EMBL" id="UYSL01022323">
    <property type="protein sequence ID" value="VDL80258.1"/>
    <property type="molecule type" value="Genomic_DNA"/>
</dbReference>
<name>A0A0N4YIC8_NIPBR</name>
<evidence type="ECO:0000313" key="2">
    <source>
        <dbReference type="Proteomes" id="UP000271162"/>
    </source>
</evidence>